<dbReference type="Gene3D" id="3.90.550.10">
    <property type="entry name" value="Spore Coat Polysaccharide Biosynthesis Protein SpsA, Chain A"/>
    <property type="match status" value="1"/>
</dbReference>
<dbReference type="GeneID" id="75139467"/>
<dbReference type="SUPFAM" id="SSF53448">
    <property type="entry name" value="Nucleotide-diphospho-sugar transferases"/>
    <property type="match status" value="1"/>
</dbReference>
<dbReference type="PANTHER" id="PTHR43685:SF5">
    <property type="entry name" value="GLYCOSYLTRANSFERASE EPSE-RELATED"/>
    <property type="match status" value="1"/>
</dbReference>
<dbReference type="EMBL" id="CP104006">
    <property type="protein sequence ID" value="UWM46318.1"/>
    <property type="molecule type" value="Genomic_DNA"/>
</dbReference>
<evidence type="ECO:0000313" key="5">
    <source>
        <dbReference type="EMBL" id="UWM46318.1"/>
    </source>
</evidence>
<evidence type="ECO:0000256" key="1">
    <source>
        <dbReference type="ARBA" id="ARBA00006739"/>
    </source>
</evidence>
<dbReference type="InterPro" id="IPR050834">
    <property type="entry name" value="Glycosyltransf_2"/>
</dbReference>
<organism evidence="5 6">
    <name type="scientific">Yersinia alsatica</name>
    <dbReference type="NCBI Taxonomy" id="2890317"/>
    <lineage>
        <taxon>Bacteria</taxon>
        <taxon>Pseudomonadati</taxon>
        <taxon>Pseudomonadota</taxon>
        <taxon>Gammaproteobacteria</taxon>
        <taxon>Enterobacterales</taxon>
        <taxon>Yersiniaceae</taxon>
        <taxon>Yersinia</taxon>
    </lineage>
</organism>
<dbReference type="PANTHER" id="PTHR43685">
    <property type="entry name" value="GLYCOSYLTRANSFERASE"/>
    <property type="match status" value="1"/>
</dbReference>
<evidence type="ECO:0000259" key="4">
    <source>
        <dbReference type="Pfam" id="PF00535"/>
    </source>
</evidence>
<dbReference type="Pfam" id="PF00535">
    <property type="entry name" value="Glycos_transf_2"/>
    <property type="match status" value="1"/>
</dbReference>
<sequence>MPTQHLNNVAILLGSRNGAKFLPEQLMSFQRQTYPNWSLWVSDDGSTDNTKALVTDFIERSGADGHLLDGPQHGFCQNFMSLVTNPAIKATYYAFSDQDDVWLEDKLERAVDWLNTVDSTIPALYCSRTCLIDSKGKPIGYSPDYAKPPGFGNALLQNIASGNTMVFNHCARELLQKVKGAPIIVHDWSLYQIVTGCGGVVNFDRQPSVRYRQHQHNIIGNSMSPLRRLSNFLAAYGGRAAKWNDANVEVLTCISNELTPRAKQMLASFCAIRGSNVLNRLRLMRESDVYHQQRIGTLTTLMHILLNKM</sequence>
<dbReference type="RefSeq" id="WP_050150589.1">
    <property type="nucleotide sequence ID" value="NZ_CABHWQ010000048.1"/>
</dbReference>
<dbReference type="InterPro" id="IPR001173">
    <property type="entry name" value="Glyco_trans_2-like"/>
</dbReference>
<evidence type="ECO:0000313" key="6">
    <source>
        <dbReference type="Proteomes" id="UP001057860"/>
    </source>
</evidence>
<comment type="similarity">
    <text evidence="1">Belongs to the glycosyltransferase 2 family.</text>
</comment>
<name>A0ABY5US48_9GAMM</name>
<dbReference type="InterPro" id="IPR029044">
    <property type="entry name" value="Nucleotide-diphossugar_trans"/>
</dbReference>
<dbReference type="CDD" id="cd04196">
    <property type="entry name" value="GT_2_like_d"/>
    <property type="match status" value="1"/>
</dbReference>
<feature type="domain" description="Glycosyltransferase 2-like" evidence="4">
    <location>
        <begin position="16"/>
        <end position="116"/>
    </location>
</feature>
<keyword evidence="2" id="KW-0328">Glycosyltransferase</keyword>
<gene>
    <name evidence="5" type="ORF">N0H69_05670</name>
</gene>
<proteinExistence type="inferred from homology"/>
<evidence type="ECO:0000256" key="3">
    <source>
        <dbReference type="ARBA" id="ARBA00022679"/>
    </source>
</evidence>
<evidence type="ECO:0000256" key="2">
    <source>
        <dbReference type="ARBA" id="ARBA00022676"/>
    </source>
</evidence>
<keyword evidence="6" id="KW-1185">Reference proteome</keyword>
<keyword evidence="3" id="KW-0808">Transferase</keyword>
<accession>A0ABY5US48</accession>
<reference evidence="5" key="1">
    <citation type="submission" date="2022-08" db="EMBL/GenBank/DDBJ databases">
        <authorList>
            <person name="Bogun A."/>
            <person name="Kislichkina A."/>
            <person name="Solomentsev V."/>
            <person name="Skryabin Y."/>
            <person name="Sizova A."/>
            <person name="Platonov M."/>
            <person name="Dentovskaya S."/>
        </authorList>
    </citation>
    <scope>NUCLEOTIDE SEQUENCE</scope>
    <source>
        <strain evidence="5">SCPM-O-B-7604</strain>
    </source>
</reference>
<dbReference type="Proteomes" id="UP001057860">
    <property type="component" value="Chromosome"/>
</dbReference>
<protein>
    <submittedName>
        <fullName evidence="5">Glycosyltransferase family 2 protein</fullName>
    </submittedName>
</protein>